<comment type="caution">
    <text evidence="1">The sequence shown here is derived from an EMBL/GenBank/DDBJ whole genome shotgun (WGS) entry which is preliminary data.</text>
</comment>
<evidence type="ECO:0000313" key="1">
    <source>
        <dbReference type="EMBL" id="CAG8731748.1"/>
    </source>
</evidence>
<organism evidence="1 2">
    <name type="scientific">Racocetra persica</name>
    <dbReference type="NCBI Taxonomy" id="160502"/>
    <lineage>
        <taxon>Eukaryota</taxon>
        <taxon>Fungi</taxon>
        <taxon>Fungi incertae sedis</taxon>
        <taxon>Mucoromycota</taxon>
        <taxon>Glomeromycotina</taxon>
        <taxon>Glomeromycetes</taxon>
        <taxon>Diversisporales</taxon>
        <taxon>Gigasporaceae</taxon>
        <taxon>Racocetra</taxon>
    </lineage>
</organism>
<dbReference type="EMBL" id="CAJVQC010025994">
    <property type="protein sequence ID" value="CAG8731748.1"/>
    <property type="molecule type" value="Genomic_DNA"/>
</dbReference>
<protein>
    <submittedName>
        <fullName evidence="1">5994_t:CDS:1</fullName>
    </submittedName>
</protein>
<gene>
    <name evidence="1" type="ORF">RPERSI_LOCUS12228</name>
</gene>
<accession>A0ACA9Q187</accession>
<name>A0ACA9Q187_9GLOM</name>
<proteinExistence type="predicted"/>
<reference evidence="1" key="1">
    <citation type="submission" date="2021-06" db="EMBL/GenBank/DDBJ databases">
        <authorList>
            <person name="Kallberg Y."/>
            <person name="Tangrot J."/>
            <person name="Rosling A."/>
        </authorList>
    </citation>
    <scope>NUCLEOTIDE SEQUENCE</scope>
    <source>
        <strain evidence="1">MA461A</strain>
    </source>
</reference>
<dbReference type="Proteomes" id="UP000789920">
    <property type="component" value="Unassembled WGS sequence"/>
</dbReference>
<evidence type="ECO:0000313" key="2">
    <source>
        <dbReference type="Proteomes" id="UP000789920"/>
    </source>
</evidence>
<feature type="non-terminal residue" evidence="1">
    <location>
        <position position="1"/>
    </location>
</feature>
<keyword evidence="2" id="KW-1185">Reference proteome</keyword>
<sequence length="87" mass="10081">HIDDSFSPNSQIFISIYEEEILTYSNNQIINFINNEEQDQNNKSNKSKENNEISISVAINKASCKIKHIATEKHDEKILLNNLFQEV</sequence>